<dbReference type="InterPro" id="IPR003106">
    <property type="entry name" value="Leu_zip_homeo"/>
</dbReference>
<evidence type="ECO:0000256" key="1">
    <source>
        <dbReference type="ARBA" id="ARBA00004123"/>
    </source>
</evidence>
<dbReference type="InterPro" id="IPR009057">
    <property type="entry name" value="Homeodomain-like_sf"/>
</dbReference>
<keyword evidence="4 8" id="KW-0371">Homeobox</keyword>
<dbReference type="InterPro" id="IPR017970">
    <property type="entry name" value="Homeobox_CS"/>
</dbReference>
<evidence type="ECO:0000256" key="5">
    <source>
        <dbReference type="ARBA" id="ARBA00023163"/>
    </source>
</evidence>
<feature type="compositionally biased region" description="Polar residues" evidence="12">
    <location>
        <begin position="211"/>
        <end position="230"/>
    </location>
</feature>
<evidence type="ECO:0000256" key="2">
    <source>
        <dbReference type="ARBA" id="ARBA00023015"/>
    </source>
</evidence>
<comment type="caution">
    <text evidence="14">The sequence shown here is derived from an EMBL/GenBank/DDBJ whole genome shotgun (WGS) entry which is preliminary data.</text>
</comment>
<keyword evidence="2 10" id="KW-0805">Transcription regulation</keyword>
<organism evidence="14 15">
    <name type="scientific">Arabis nemorensis</name>
    <dbReference type="NCBI Taxonomy" id="586526"/>
    <lineage>
        <taxon>Eukaryota</taxon>
        <taxon>Viridiplantae</taxon>
        <taxon>Streptophyta</taxon>
        <taxon>Embryophyta</taxon>
        <taxon>Tracheophyta</taxon>
        <taxon>Spermatophyta</taxon>
        <taxon>Magnoliopsida</taxon>
        <taxon>eudicotyledons</taxon>
        <taxon>Gunneridae</taxon>
        <taxon>Pentapetalae</taxon>
        <taxon>rosids</taxon>
        <taxon>malvids</taxon>
        <taxon>Brassicales</taxon>
        <taxon>Brassicaceae</taxon>
        <taxon>Arabideae</taxon>
        <taxon>Arabis</taxon>
    </lineage>
</organism>
<dbReference type="Proteomes" id="UP000489600">
    <property type="component" value="Unassembled WGS sequence"/>
</dbReference>
<sequence>MKRLSSSDSMCDEQSPRGYGSNFQSMLDGYEEESSNNNMIEEYSGMGLSEKKRRLRVDQVKALEKNFELENKLEPERKTKLAQELGLQPRQVAVWFQNRRARWKTKQLEKDYGVLKSQYDSLRHNFDSLRRDNDSLLLEISKIKGKINREEDKAMTESDISAVKEEEVSLPEKLLPSSPPLFLEHSTGFNYRRSFTDLCELLPNSVVEAGSSDSCDSSAVLNDETSSDNGRLTPPVKVTGGGSFLQFVKTEDHDDFLNGEEACGFFSDEQPPSLHWYSASDHWT</sequence>
<evidence type="ECO:0000256" key="10">
    <source>
        <dbReference type="RuleBase" id="RU369038"/>
    </source>
</evidence>
<dbReference type="FunFam" id="1.10.10.60:FF:000144">
    <property type="entry name" value="homeobox-leucine zipper protein ATHB-6-like"/>
    <property type="match status" value="1"/>
</dbReference>
<evidence type="ECO:0000256" key="4">
    <source>
        <dbReference type="ARBA" id="ARBA00023155"/>
    </source>
</evidence>
<feature type="region of interest" description="Disordered" evidence="12">
    <location>
        <begin position="1"/>
        <end position="43"/>
    </location>
</feature>
<dbReference type="InterPro" id="IPR001356">
    <property type="entry name" value="HD"/>
</dbReference>
<protein>
    <recommendedName>
        <fullName evidence="10">Homeobox-leucine zipper protein</fullName>
    </recommendedName>
    <alternativeName>
        <fullName evidence="10">HD-ZIP protein</fullName>
    </alternativeName>
    <alternativeName>
        <fullName evidence="10">Homeodomain transcription factor</fullName>
    </alternativeName>
</protein>
<dbReference type="CDD" id="cd00086">
    <property type="entry name" value="homeodomain"/>
    <property type="match status" value="1"/>
</dbReference>
<dbReference type="Gene3D" id="1.10.10.60">
    <property type="entry name" value="Homeodomain-like"/>
    <property type="match status" value="1"/>
</dbReference>
<dbReference type="PROSITE" id="PS50071">
    <property type="entry name" value="HOMEOBOX_2"/>
    <property type="match status" value="1"/>
</dbReference>
<dbReference type="InterPro" id="IPR000047">
    <property type="entry name" value="HTH_motif"/>
</dbReference>
<evidence type="ECO:0000256" key="9">
    <source>
        <dbReference type="RuleBase" id="RU000682"/>
    </source>
</evidence>
<keyword evidence="11" id="KW-0175">Coiled coil</keyword>
<evidence type="ECO:0000313" key="14">
    <source>
        <dbReference type="EMBL" id="VVB09821.1"/>
    </source>
</evidence>
<feature type="DNA-binding region" description="Homeobox" evidence="8">
    <location>
        <begin position="48"/>
        <end position="107"/>
    </location>
</feature>
<dbReference type="PROSITE" id="PS00027">
    <property type="entry name" value="HOMEOBOX_1"/>
    <property type="match status" value="1"/>
</dbReference>
<dbReference type="Pfam" id="PF00046">
    <property type="entry name" value="Homeodomain"/>
    <property type="match status" value="1"/>
</dbReference>
<gene>
    <name evidence="14" type="ORF">ANE_LOCUS20265</name>
</gene>
<dbReference type="InterPro" id="IPR045224">
    <property type="entry name" value="HDZip_class_I_plant"/>
</dbReference>
<evidence type="ECO:0000256" key="12">
    <source>
        <dbReference type="SAM" id="MobiDB-lite"/>
    </source>
</evidence>
<proteinExistence type="inferred from homology"/>
<evidence type="ECO:0000256" key="6">
    <source>
        <dbReference type="ARBA" id="ARBA00023242"/>
    </source>
</evidence>
<dbReference type="EMBL" id="CABITT030000007">
    <property type="protein sequence ID" value="VVB09821.1"/>
    <property type="molecule type" value="Genomic_DNA"/>
</dbReference>
<feature type="region of interest" description="Disordered" evidence="12">
    <location>
        <begin position="209"/>
        <end position="235"/>
    </location>
</feature>
<dbReference type="GO" id="GO:0045893">
    <property type="term" value="P:positive regulation of DNA-templated transcription"/>
    <property type="evidence" value="ECO:0007669"/>
    <property type="project" value="TreeGrafter"/>
</dbReference>
<dbReference type="SMART" id="SM00389">
    <property type="entry name" value="HOX"/>
    <property type="match status" value="1"/>
</dbReference>
<dbReference type="SUPFAM" id="SSF46689">
    <property type="entry name" value="Homeodomain-like"/>
    <property type="match status" value="1"/>
</dbReference>
<dbReference type="PRINTS" id="PR00031">
    <property type="entry name" value="HTHREPRESSR"/>
</dbReference>
<dbReference type="PANTHER" id="PTHR24326:SF559">
    <property type="entry name" value="HOMEOBOX-LEUCINE ZIPPER PROTEIN ATHB-16"/>
    <property type="match status" value="1"/>
</dbReference>
<dbReference type="GO" id="GO:0005634">
    <property type="term" value="C:nucleus"/>
    <property type="evidence" value="ECO:0007669"/>
    <property type="project" value="UniProtKB-SubCell"/>
</dbReference>
<feature type="coiled-coil region" evidence="11">
    <location>
        <begin position="119"/>
        <end position="153"/>
    </location>
</feature>
<evidence type="ECO:0000256" key="3">
    <source>
        <dbReference type="ARBA" id="ARBA00023125"/>
    </source>
</evidence>
<feature type="domain" description="Homeobox" evidence="13">
    <location>
        <begin position="46"/>
        <end position="106"/>
    </location>
</feature>
<dbReference type="Pfam" id="PF02183">
    <property type="entry name" value="HALZ"/>
    <property type="match status" value="1"/>
</dbReference>
<evidence type="ECO:0000256" key="8">
    <source>
        <dbReference type="PROSITE-ProRule" id="PRU00108"/>
    </source>
</evidence>
<dbReference type="AlphaFoldDB" id="A0A565C840"/>
<dbReference type="OrthoDB" id="6159439at2759"/>
<evidence type="ECO:0000259" key="13">
    <source>
        <dbReference type="PROSITE" id="PS50071"/>
    </source>
</evidence>
<reference evidence="14" key="1">
    <citation type="submission" date="2019-07" db="EMBL/GenBank/DDBJ databases">
        <authorList>
            <person name="Dittberner H."/>
        </authorList>
    </citation>
    <scope>NUCLEOTIDE SEQUENCE [LARGE SCALE GENOMIC DNA]</scope>
</reference>
<evidence type="ECO:0000313" key="15">
    <source>
        <dbReference type="Proteomes" id="UP000489600"/>
    </source>
</evidence>
<evidence type="ECO:0000256" key="7">
    <source>
        <dbReference type="ARBA" id="ARBA00025748"/>
    </source>
</evidence>
<comment type="similarity">
    <text evidence="7 10">Belongs to the HD-ZIP homeobox family. Class I subfamily.</text>
</comment>
<dbReference type="PANTHER" id="PTHR24326">
    <property type="entry name" value="HOMEOBOX-LEUCINE ZIPPER PROTEIN"/>
    <property type="match status" value="1"/>
</dbReference>
<comment type="function">
    <text evidence="10">Transcription factor.</text>
</comment>
<dbReference type="GO" id="GO:0000976">
    <property type="term" value="F:transcription cis-regulatory region binding"/>
    <property type="evidence" value="ECO:0007669"/>
    <property type="project" value="UniProtKB-ARBA"/>
</dbReference>
<evidence type="ECO:0000256" key="11">
    <source>
        <dbReference type="SAM" id="Coils"/>
    </source>
</evidence>
<keyword evidence="6 8" id="KW-0539">Nucleus</keyword>
<keyword evidence="5 10" id="KW-0804">Transcription</keyword>
<dbReference type="GO" id="GO:0000981">
    <property type="term" value="F:DNA-binding transcription factor activity, RNA polymerase II-specific"/>
    <property type="evidence" value="ECO:0007669"/>
    <property type="project" value="UniProtKB-UniRule"/>
</dbReference>
<keyword evidence="3 8" id="KW-0238">DNA-binding</keyword>
<comment type="subcellular location">
    <subcellularLocation>
        <location evidence="1 8 9">Nucleus</location>
    </subcellularLocation>
</comment>
<keyword evidence="15" id="KW-1185">Reference proteome</keyword>
<accession>A0A565C840</accession>
<name>A0A565C840_9BRAS</name>